<dbReference type="Gene3D" id="3.30.420.40">
    <property type="match status" value="2"/>
</dbReference>
<dbReference type="PANTHER" id="PTHR14187">
    <property type="entry name" value="ALPHA KINASE/ELONGATION FACTOR 2 KINASE"/>
    <property type="match status" value="1"/>
</dbReference>
<evidence type="ECO:0000313" key="1">
    <source>
        <dbReference type="EMBL" id="KAG1304581.1"/>
    </source>
</evidence>
<keyword evidence="2" id="KW-1185">Reference proteome</keyword>
<name>A0A9P7BPN1_RHIOR</name>
<dbReference type="PANTHER" id="PTHR14187:SF5">
    <property type="entry name" value="HEAT SHOCK 70 KDA PROTEIN 12A"/>
    <property type="match status" value="1"/>
</dbReference>
<dbReference type="InterPro" id="IPR043129">
    <property type="entry name" value="ATPase_NBD"/>
</dbReference>
<dbReference type="SUPFAM" id="SSF53067">
    <property type="entry name" value="Actin-like ATPase domain"/>
    <property type="match status" value="2"/>
</dbReference>
<comment type="caution">
    <text evidence="1">The sequence shown here is derived from an EMBL/GenBank/DDBJ whole genome shotgun (WGS) entry which is preliminary data.</text>
</comment>
<gene>
    <name evidence="1" type="ORF">G6F64_009086</name>
</gene>
<dbReference type="CDD" id="cd10170">
    <property type="entry name" value="ASKHA_NBD_HSP70"/>
    <property type="match status" value="1"/>
</dbReference>
<accession>A0A9P7BPN1</accession>
<dbReference type="Proteomes" id="UP000716291">
    <property type="component" value="Unassembled WGS sequence"/>
</dbReference>
<reference evidence="1" key="1">
    <citation type="journal article" date="2020" name="Microb. Genom.">
        <title>Genetic diversity of clinical and environmental Mucorales isolates obtained from an investigation of mucormycosis cases among solid organ transplant recipients.</title>
        <authorList>
            <person name="Nguyen M.H."/>
            <person name="Kaul D."/>
            <person name="Muto C."/>
            <person name="Cheng S.J."/>
            <person name="Richter R.A."/>
            <person name="Bruno V.M."/>
            <person name="Liu G."/>
            <person name="Beyhan S."/>
            <person name="Sundermann A.J."/>
            <person name="Mounaud S."/>
            <person name="Pasculle A.W."/>
            <person name="Nierman W.C."/>
            <person name="Driscoll E."/>
            <person name="Cumbie R."/>
            <person name="Clancy C.J."/>
            <person name="Dupont C.L."/>
        </authorList>
    </citation>
    <scope>NUCLEOTIDE SEQUENCE</scope>
    <source>
        <strain evidence="1">GL11</strain>
    </source>
</reference>
<protein>
    <recommendedName>
        <fullName evidence="3">Actin-like ATPase domain-containing protein</fullName>
    </recommendedName>
</protein>
<dbReference type="Gene3D" id="3.90.640.10">
    <property type="entry name" value="Actin, Chain A, domain 4"/>
    <property type="match status" value="1"/>
</dbReference>
<dbReference type="EMBL" id="JAANQT010001596">
    <property type="protein sequence ID" value="KAG1304581.1"/>
    <property type="molecule type" value="Genomic_DNA"/>
</dbReference>
<organism evidence="1 2">
    <name type="scientific">Rhizopus oryzae</name>
    <name type="common">Mucormycosis agent</name>
    <name type="synonym">Rhizopus arrhizus var. delemar</name>
    <dbReference type="NCBI Taxonomy" id="64495"/>
    <lineage>
        <taxon>Eukaryota</taxon>
        <taxon>Fungi</taxon>
        <taxon>Fungi incertae sedis</taxon>
        <taxon>Mucoromycota</taxon>
        <taxon>Mucoromycotina</taxon>
        <taxon>Mucoromycetes</taxon>
        <taxon>Mucorales</taxon>
        <taxon>Mucorineae</taxon>
        <taxon>Rhizopodaceae</taxon>
        <taxon>Rhizopus</taxon>
    </lineage>
</organism>
<sequence length="559" mass="63796">MSNPIEDYPLVVGIDFGTTYSGVSYAYINDSEIVDITKWPRQPDYSYPKCPTVCQYSSDDGNLIQWGRFAKSAKADQGKVIVIQQFKIYLDENPKRPLAPLPLDLTVAHIISDYLQKMFTYIKTYMCQKGFSRDFDQKARYCLTVYKVPAMWSDQAKQTMREAAIESGLIQKSDHRDRLMLISEPEAAALYCEKTCDKFDMKDGEEFMICDAGGGTVDLIVFKVERGLDGKNIFRESTRGLGETCGSMFIDMNFRKLLRKRLKKILRPSPNGKVIIPEGPFEHMMDVFVDSSKPLFDNTDDIYCSIPMGFDLRVKTDPSLGLDEGTITFTREEIKRDVFDPVIQRIIQLCRQLQKDTVDLKAIFTVGGFGSSAYLYQQLEKEFSAENIKIIQPDRPEMAVARGAVIFGMNPNKIATRVPRLWYGIKSTYPFDPQFDPEEYKVIRPGGLVRCDNRFSTFVERGKPLDLNSCIIRQFTIYAPYKTACSIFSSASEHEPRYTEGEGVKKVFDCDIPMPELPHIKPGDPISLTIKMYFGELEHRVEAVINDVTYNVSCRFDVE</sequence>
<proteinExistence type="predicted"/>
<dbReference type="AlphaFoldDB" id="A0A9P7BPN1"/>
<evidence type="ECO:0000313" key="2">
    <source>
        <dbReference type="Proteomes" id="UP000716291"/>
    </source>
</evidence>
<evidence type="ECO:0008006" key="3">
    <source>
        <dbReference type="Google" id="ProtNLM"/>
    </source>
</evidence>